<evidence type="ECO:0000313" key="2">
    <source>
        <dbReference type="Proteomes" id="UP000193738"/>
    </source>
</evidence>
<name>A0A1X1UXT7_MYCGS</name>
<sequence>MAGLLTTEVFFVPWPPAYRPAEVADGIGLDRSRTVSGNRLGLVGASRGLVGGIRQHAQVSTATSIAMFGRREHAATRGLGMNTGLNTGLVDHGVGEAVVRRAVSAGMGHRIGPGSDGAALTHRVGQGYQIVLIGIGG</sequence>
<accession>A0A1X1UXT7</accession>
<organism evidence="1 2">
    <name type="scientific">Mycobacterium gastri</name>
    <dbReference type="NCBI Taxonomy" id="1777"/>
    <lineage>
        <taxon>Bacteria</taxon>
        <taxon>Bacillati</taxon>
        <taxon>Actinomycetota</taxon>
        <taxon>Actinomycetes</taxon>
        <taxon>Mycobacteriales</taxon>
        <taxon>Mycobacteriaceae</taxon>
        <taxon>Mycobacterium</taxon>
    </lineage>
</organism>
<evidence type="ECO:0000313" key="1">
    <source>
        <dbReference type="EMBL" id="ORV61640.1"/>
    </source>
</evidence>
<dbReference type="EMBL" id="LQOX01000140">
    <property type="protein sequence ID" value="ORV61640.1"/>
    <property type="molecule type" value="Genomic_DNA"/>
</dbReference>
<comment type="caution">
    <text evidence="1">The sequence shown here is derived from an EMBL/GenBank/DDBJ whole genome shotgun (WGS) entry which is preliminary data.</text>
</comment>
<dbReference type="Proteomes" id="UP000193738">
    <property type="component" value="Unassembled WGS sequence"/>
</dbReference>
<proteinExistence type="predicted"/>
<reference evidence="1 2" key="1">
    <citation type="submission" date="2016-01" db="EMBL/GenBank/DDBJ databases">
        <title>The new phylogeny of the genus Mycobacterium.</title>
        <authorList>
            <person name="Tarcisio F."/>
            <person name="Conor M."/>
            <person name="Antonella G."/>
            <person name="Elisabetta G."/>
            <person name="Giulia F.S."/>
            <person name="Sara T."/>
            <person name="Anna F."/>
            <person name="Clotilde B."/>
            <person name="Roberto B."/>
            <person name="Veronica D.S."/>
            <person name="Fabio R."/>
            <person name="Monica P."/>
            <person name="Olivier J."/>
            <person name="Enrico T."/>
            <person name="Nicola S."/>
        </authorList>
    </citation>
    <scope>NUCLEOTIDE SEQUENCE [LARGE SCALE GENOMIC DNA]</scope>
    <source>
        <strain evidence="1 2">DSM 43505</strain>
    </source>
</reference>
<dbReference type="STRING" id="1777.AWC07_17375"/>
<keyword evidence="2" id="KW-1185">Reference proteome</keyword>
<protein>
    <submittedName>
        <fullName evidence="1">Uncharacterized protein</fullName>
    </submittedName>
</protein>
<dbReference type="AlphaFoldDB" id="A0A1X1UXT7"/>
<gene>
    <name evidence="1" type="ORF">AWC07_17375</name>
</gene>